<dbReference type="RefSeq" id="WP_126166070.1">
    <property type="nucleotide sequence ID" value="NZ_CP020373.1"/>
</dbReference>
<dbReference type="Pfam" id="PF07277">
    <property type="entry name" value="SapC"/>
    <property type="match status" value="1"/>
</dbReference>
<evidence type="ECO:0000313" key="2">
    <source>
        <dbReference type="Proteomes" id="UP000278437"/>
    </source>
</evidence>
<protein>
    <submittedName>
        <fullName evidence="1">SapC</fullName>
    </submittedName>
</protein>
<name>A0ABM7CZU0_9GAMM</name>
<gene>
    <name evidence="1" type="ORF">STH12_00469</name>
</gene>
<dbReference type="Proteomes" id="UP000278437">
    <property type="component" value="Chromosome"/>
</dbReference>
<sequence length="230" mass="26051">MTAQYVPLNNSVHKNIKVKQALELKEFEKHHMLPLVVQEFMPAATSFPIIFAKNTESGEFQPVAITSLQPESNQFIKDGKWTQRYVPMQLRVAPFIAGPDETNEKLMIGINQNSELLSEEEGVALFDEQGEQTEFLKDRVKFIGQLFDFRELTKQFVKTLADHDLLHPKTLTVNGKDGAKANYDGIYMVDEQKLHQLSDEAKLELFNKGALSAIYAHLASLNQIDLVMGN</sequence>
<reference evidence="2" key="1">
    <citation type="submission" date="2017-03" db="EMBL/GenBank/DDBJ databases">
        <title>Full genome sequence of a non-lethal Shewanella isolate that potentiates virulence of Vibio parahaemolyticus causing acute hepatopancreatic necrosis disease (AHPND) in shrimp.</title>
        <authorList>
            <person name="Prachumwat A."/>
            <person name="Sritunyalucksana K."/>
        </authorList>
    </citation>
    <scope>NUCLEOTIDE SEQUENCE [LARGE SCALE GENOMIC DNA]</scope>
    <source>
        <strain evidence="2">TH2012</strain>
    </source>
</reference>
<proteinExistence type="predicted"/>
<keyword evidence="2" id="KW-1185">Reference proteome</keyword>
<dbReference type="EMBL" id="CP020373">
    <property type="protein sequence ID" value="AZQ09620.1"/>
    <property type="molecule type" value="Genomic_DNA"/>
</dbReference>
<organism evidence="1 2">
    <name type="scientific">Shewanella khirikhana</name>
    <dbReference type="NCBI Taxonomy" id="1965282"/>
    <lineage>
        <taxon>Bacteria</taxon>
        <taxon>Pseudomonadati</taxon>
        <taxon>Pseudomonadota</taxon>
        <taxon>Gammaproteobacteria</taxon>
        <taxon>Alteromonadales</taxon>
        <taxon>Shewanellaceae</taxon>
        <taxon>Shewanella</taxon>
    </lineage>
</organism>
<dbReference type="InterPro" id="IPR010836">
    <property type="entry name" value="SapC"/>
</dbReference>
<accession>A0ABM7CZU0</accession>
<evidence type="ECO:0000313" key="1">
    <source>
        <dbReference type="EMBL" id="AZQ09620.1"/>
    </source>
</evidence>